<evidence type="ECO:0000313" key="2">
    <source>
        <dbReference type="Proteomes" id="UP000053354"/>
    </source>
</evidence>
<reference evidence="1" key="1">
    <citation type="submission" date="2016-10" db="EMBL/GenBank/DDBJ databases">
        <authorList>
            <person name="See-Too W.S."/>
        </authorList>
    </citation>
    <scope>NUCLEOTIDE SEQUENCE</scope>
    <source>
        <strain evidence="1">L10.15</strain>
    </source>
</reference>
<dbReference type="KEGG" id="pll:I858_008575"/>
<name>A0A1B1S1K3_9BACL</name>
<sequence length="338" mass="39511">MSVKTIFDTPLEITKDQWLEMLRNEEVFQERDRQMILTIMQYDGRPHTIPIAHAIGLKGRGAINLQIDRLGKRIMSYLPEVAYPKQEDGKNQTWHIPFLGEWQPNQNRFIWTLRTSLEQAAEVFFEEELKEGRSMPTQKEYSEIRKKLFDSPYIDIAYRRYIKFKENELYDEAYKLEILSRLNEFLKGQEITDLTIVDIVKKLQKENPSAGSFVHWSNTADLVKFAEAKPARVAILLNELYNSEAPISELIENFRIEGKAYSNKISLGAPLFAYLLAAKDYKKYPIYKQEVFSAIKVDYDIDLKLGVVGKNYEVYRYVCNAVLEHFKRDNPSLTVLDV</sequence>
<organism evidence="1 2">
    <name type="scientific">Planococcus versutus</name>
    <dbReference type="NCBI Taxonomy" id="1302659"/>
    <lineage>
        <taxon>Bacteria</taxon>
        <taxon>Bacillati</taxon>
        <taxon>Bacillota</taxon>
        <taxon>Bacilli</taxon>
        <taxon>Bacillales</taxon>
        <taxon>Caryophanaceae</taxon>
        <taxon>Planococcus</taxon>
    </lineage>
</organism>
<dbReference type="EMBL" id="CP016540">
    <property type="protein sequence ID" value="ANU27044.1"/>
    <property type="molecule type" value="Genomic_DNA"/>
</dbReference>
<protein>
    <submittedName>
        <fullName evidence="1">Uncharacterized protein</fullName>
    </submittedName>
</protein>
<keyword evidence="2" id="KW-1185">Reference proteome</keyword>
<dbReference type="AlphaFoldDB" id="A0A1B1S1K3"/>
<dbReference type="Proteomes" id="UP000053354">
    <property type="component" value="Chromosome"/>
</dbReference>
<proteinExistence type="predicted"/>
<dbReference type="OrthoDB" id="9779761at2"/>
<accession>A0A1B1S1K3</accession>
<gene>
    <name evidence="1" type="ORF">I858_008575</name>
</gene>
<evidence type="ECO:0000313" key="1">
    <source>
        <dbReference type="EMBL" id="ANU27044.1"/>
    </source>
</evidence>